<protein>
    <recommendedName>
        <fullName evidence="3">Centromere protein J C-terminal domain-containing protein</fullName>
    </recommendedName>
</protein>
<evidence type="ECO:0000313" key="2">
    <source>
        <dbReference type="Proteomes" id="UP001304769"/>
    </source>
</evidence>
<comment type="caution">
    <text evidence="1">The sequence shown here is derived from an EMBL/GenBank/DDBJ whole genome shotgun (WGS) entry which is preliminary data.</text>
</comment>
<organism evidence="1 2">
    <name type="scientific">Sinomonas terricola</name>
    <dbReference type="NCBI Taxonomy" id="3110330"/>
    <lineage>
        <taxon>Bacteria</taxon>
        <taxon>Bacillati</taxon>
        <taxon>Actinomycetota</taxon>
        <taxon>Actinomycetes</taxon>
        <taxon>Micrococcales</taxon>
        <taxon>Micrococcaceae</taxon>
        <taxon>Sinomonas</taxon>
    </lineage>
</organism>
<evidence type="ECO:0000313" key="1">
    <source>
        <dbReference type="EMBL" id="MEA5456942.1"/>
    </source>
</evidence>
<proteinExistence type="predicted"/>
<dbReference type="RefSeq" id="WP_323280853.1">
    <property type="nucleotide sequence ID" value="NZ_JAYGGQ010000019.1"/>
</dbReference>
<dbReference type="EMBL" id="JAYGGQ010000019">
    <property type="protein sequence ID" value="MEA5456942.1"/>
    <property type="molecule type" value="Genomic_DNA"/>
</dbReference>
<reference evidence="1 2" key="1">
    <citation type="submission" date="2023-12" db="EMBL/GenBank/DDBJ databases">
        <title>Sinomonas terricola sp. nov, isolated from litchi orchard soil in Guangdong, PR China.</title>
        <authorList>
            <person name="Jiaxin W."/>
            <person name="Yang Z."/>
            <person name="Honghui Z."/>
        </authorList>
    </citation>
    <scope>NUCLEOTIDE SEQUENCE [LARGE SCALE GENOMIC DNA]</scope>
    <source>
        <strain evidence="1 2">JGH33</strain>
    </source>
</reference>
<dbReference type="Proteomes" id="UP001304769">
    <property type="component" value="Unassembled WGS sequence"/>
</dbReference>
<gene>
    <name evidence="1" type="ORF">SPF06_19645</name>
</gene>
<keyword evidence="2" id="KW-1185">Reference proteome</keyword>
<accession>A0ABU5TBN4</accession>
<sequence>MGNIPIKARGSETRIEWKDGKKIVYTDNGTRVDIYQNGAGRPDGEGHDHLFATFNKKGEATNTGGYVS</sequence>
<name>A0ABU5TBN4_9MICC</name>
<evidence type="ECO:0008006" key="3">
    <source>
        <dbReference type="Google" id="ProtNLM"/>
    </source>
</evidence>